<dbReference type="GO" id="GO:0070765">
    <property type="term" value="C:gamma-secretase complex"/>
    <property type="evidence" value="ECO:0007669"/>
    <property type="project" value="TreeGrafter"/>
</dbReference>
<dbReference type="GO" id="GO:0007219">
    <property type="term" value="P:Notch signaling pathway"/>
    <property type="evidence" value="ECO:0007669"/>
    <property type="project" value="UniProtKB-KW"/>
</dbReference>
<accession>A0A816KQ38</accession>
<keyword evidence="5" id="KW-0914">Notch signaling pathway</keyword>
<protein>
    <recommendedName>
        <fullName evidence="3">Gamma-secretase subunit PEN-2</fullName>
    </recommendedName>
</protein>
<dbReference type="PANTHER" id="PTHR16318">
    <property type="entry name" value="GAMMA-SECRETASE SUBUNIT PEN-2"/>
    <property type="match status" value="1"/>
</dbReference>
<evidence type="ECO:0000313" key="9">
    <source>
        <dbReference type="EMBL" id="CAF1066936.1"/>
    </source>
</evidence>
<dbReference type="PANTHER" id="PTHR16318:SF0">
    <property type="entry name" value="GAMMA-SECRETASE SUBUNIT PEN-2"/>
    <property type="match status" value="1"/>
</dbReference>
<feature type="transmembrane region" description="Helical" evidence="8">
    <location>
        <begin position="29"/>
        <end position="49"/>
    </location>
</feature>
<organism evidence="10 11">
    <name type="scientific">Rotaria magnacalcarata</name>
    <dbReference type="NCBI Taxonomy" id="392030"/>
    <lineage>
        <taxon>Eukaryota</taxon>
        <taxon>Metazoa</taxon>
        <taxon>Spiralia</taxon>
        <taxon>Gnathifera</taxon>
        <taxon>Rotifera</taxon>
        <taxon>Eurotatoria</taxon>
        <taxon>Bdelloidea</taxon>
        <taxon>Philodinida</taxon>
        <taxon>Philodinidae</taxon>
        <taxon>Rotaria</taxon>
    </lineage>
</organism>
<evidence type="ECO:0000313" key="11">
    <source>
        <dbReference type="Proteomes" id="UP000663824"/>
    </source>
</evidence>
<reference evidence="10" key="1">
    <citation type="submission" date="2021-02" db="EMBL/GenBank/DDBJ databases">
        <authorList>
            <person name="Nowell W R."/>
        </authorList>
    </citation>
    <scope>NUCLEOTIDE SEQUENCE</scope>
</reference>
<keyword evidence="7 8" id="KW-0472">Membrane</keyword>
<evidence type="ECO:0000256" key="8">
    <source>
        <dbReference type="SAM" id="Phobius"/>
    </source>
</evidence>
<keyword evidence="6 8" id="KW-1133">Transmembrane helix</keyword>
<evidence type="ECO:0000256" key="6">
    <source>
        <dbReference type="ARBA" id="ARBA00022989"/>
    </source>
</evidence>
<evidence type="ECO:0000313" key="10">
    <source>
        <dbReference type="EMBL" id="CAF1929512.1"/>
    </source>
</evidence>
<evidence type="ECO:0000256" key="3">
    <source>
        <dbReference type="ARBA" id="ARBA00018306"/>
    </source>
</evidence>
<comment type="similarity">
    <text evidence="2">Belongs to the PEN-2 family.</text>
</comment>
<evidence type="ECO:0000256" key="2">
    <source>
        <dbReference type="ARBA" id="ARBA00009607"/>
    </source>
</evidence>
<name>A0A816KQ38_9BILA</name>
<comment type="caution">
    <text evidence="10">The sequence shown here is derived from an EMBL/GenBank/DDBJ whole genome shotgun (WGS) entry which is preliminary data.</text>
</comment>
<keyword evidence="4 8" id="KW-0812">Transmembrane</keyword>
<dbReference type="Proteomes" id="UP000663855">
    <property type="component" value="Unassembled WGS sequence"/>
</dbReference>
<sequence>MTRKHCVRSNDGFVRKKSPQERLIICRKYYQGGCACLPLLWIINAIWFYKQAFKVEPYPQQVDIRKYVIRSVIGAFI</sequence>
<dbReference type="GO" id="GO:0007220">
    <property type="term" value="P:Notch receptor processing"/>
    <property type="evidence" value="ECO:0007669"/>
    <property type="project" value="TreeGrafter"/>
</dbReference>
<dbReference type="Proteomes" id="UP000663824">
    <property type="component" value="Unassembled WGS sequence"/>
</dbReference>
<evidence type="ECO:0000256" key="7">
    <source>
        <dbReference type="ARBA" id="ARBA00023136"/>
    </source>
</evidence>
<dbReference type="Pfam" id="PF10251">
    <property type="entry name" value="PEN-2"/>
    <property type="match status" value="1"/>
</dbReference>
<dbReference type="EMBL" id="CAJNRE010000640">
    <property type="protein sequence ID" value="CAF1929512.1"/>
    <property type="molecule type" value="Genomic_DNA"/>
</dbReference>
<evidence type="ECO:0000256" key="5">
    <source>
        <dbReference type="ARBA" id="ARBA00022976"/>
    </source>
</evidence>
<dbReference type="AlphaFoldDB" id="A0A816KQ38"/>
<dbReference type="EMBL" id="CAJNOV010001558">
    <property type="protein sequence ID" value="CAF1066936.1"/>
    <property type="molecule type" value="Genomic_DNA"/>
</dbReference>
<dbReference type="InterPro" id="IPR019379">
    <property type="entry name" value="Gamma_Secretase_Asp_P_PEN2"/>
</dbReference>
<comment type="subcellular location">
    <subcellularLocation>
        <location evidence="1">Membrane</location>
        <topology evidence="1">Multi-pass membrane protein</topology>
    </subcellularLocation>
</comment>
<gene>
    <name evidence="9" type="ORF">CJN711_LOCUS5511</name>
    <name evidence="10" type="ORF">MBJ925_LOCUS3922</name>
</gene>
<evidence type="ECO:0000256" key="4">
    <source>
        <dbReference type="ARBA" id="ARBA00022692"/>
    </source>
</evidence>
<evidence type="ECO:0000256" key="1">
    <source>
        <dbReference type="ARBA" id="ARBA00004141"/>
    </source>
</evidence>
<proteinExistence type="inferred from homology"/>